<dbReference type="Proteomes" id="UP000001861">
    <property type="component" value="Unassembled WGS sequence"/>
</dbReference>
<evidence type="ECO:0000313" key="2">
    <source>
        <dbReference type="Proteomes" id="UP000001861"/>
    </source>
</evidence>
<keyword evidence="2" id="KW-1185">Reference proteome</keyword>
<dbReference type="InParanoid" id="A8PE23"/>
<comment type="caution">
    <text evidence="1">The sequence shown here is derived from an EMBL/GenBank/DDBJ whole genome shotgun (WGS) entry which is preliminary data.</text>
</comment>
<dbReference type="AlphaFoldDB" id="A8PE23"/>
<sequence>MAKGVSSHRLSEGWFADPDRRYCCVDCFMQDPTGPEDVDKAWPKDGVQVSRDLNPRPGILETLPDDLIIHIFTFSVGFLHRRKYYSCAPEAATLINITHTNRRFRSIAIGHAPFWAENIQPDTDCYDKVLTFLHRSLQEPIHIISCARRPVWGPLREQRMAIWHALIDQFYRCATLVVTLAPFGEVRPISELLGAAHNLETLVIDIEAHDAEIDPLMQVPFITWAAANTEFPVPPSVPNPFATLRQLSVLQSNRGPSEPKPSAMEWLVALYHLPQLEILELCDAIQVPAYHCLSYADPSTVVSEGRFHHIKDIRVNGNAYACGLLIRYLRPRPQVAVFRLAWQKFPKWPQPRNEKEMEMALVTSSVEALLHLLIPSDWDTWRISFDKATFGVRATSRGPSNYFFDMAISATHPAHRTPMDHGIYHALHSFQSNLLCRDGALSGVDTLSLASDSVDVGRFPETLKALSRLHQQMGSVANIYVDFNGTEHLIGPLLCSTPEFLDITPNNPTSDAPATIARFAAPNASLFGVLASAVLSPVKWADIHGFLVSRLKSPVEVTRISILAVRLDIEPEQETLEELARILTALCLCPAGRDLCVKVHGNPRSRVWFKFQTDGDGEFIQGPVYGW</sequence>
<organism evidence="1 2">
    <name type="scientific">Coprinopsis cinerea (strain Okayama-7 / 130 / ATCC MYA-4618 / FGSC 9003)</name>
    <name type="common">Inky cap fungus</name>
    <name type="synonym">Hormographiella aspergillata</name>
    <dbReference type="NCBI Taxonomy" id="240176"/>
    <lineage>
        <taxon>Eukaryota</taxon>
        <taxon>Fungi</taxon>
        <taxon>Dikarya</taxon>
        <taxon>Basidiomycota</taxon>
        <taxon>Agaricomycotina</taxon>
        <taxon>Agaricomycetes</taxon>
        <taxon>Agaricomycetidae</taxon>
        <taxon>Agaricales</taxon>
        <taxon>Agaricineae</taxon>
        <taxon>Psathyrellaceae</taxon>
        <taxon>Coprinopsis</taxon>
    </lineage>
</organism>
<dbReference type="RefSeq" id="XP_001840710.2">
    <property type="nucleotide sequence ID" value="XM_001840658.2"/>
</dbReference>
<reference evidence="1 2" key="1">
    <citation type="journal article" date="2010" name="Proc. Natl. Acad. Sci. U.S.A.">
        <title>Insights into evolution of multicellular fungi from the assembled chromosomes of the mushroom Coprinopsis cinerea (Coprinus cinereus).</title>
        <authorList>
            <person name="Stajich J.E."/>
            <person name="Wilke S.K."/>
            <person name="Ahren D."/>
            <person name="Au C.H."/>
            <person name="Birren B.W."/>
            <person name="Borodovsky M."/>
            <person name="Burns C."/>
            <person name="Canback B."/>
            <person name="Casselton L.A."/>
            <person name="Cheng C.K."/>
            <person name="Deng J."/>
            <person name="Dietrich F.S."/>
            <person name="Fargo D.C."/>
            <person name="Farman M.L."/>
            <person name="Gathman A.C."/>
            <person name="Goldberg J."/>
            <person name="Guigo R."/>
            <person name="Hoegger P.J."/>
            <person name="Hooker J.B."/>
            <person name="Huggins A."/>
            <person name="James T.Y."/>
            <person name="Kamada T."/>
            <person name="Kilaru S."/>
            <person name="Kodira C."/>
            <person name="Kues U."/>
            <person name="Kupfer D."/>
            <person name="Kwan H.S."/>
            <person name="Lomsadze A."/>
            <person name="Li W."/>
            <person name="Lilly W.W."/>
            <person name="Ma L.J."/>
            <person name="Mackey A.J."/>
            <person name="Manning G."/>
            <person name="Martin F."/>
            <person name="Muraguchi H."/>
            <person name="Natvig D.O."/>
            <person name="Palmerini H."/>
            <person name="Ramesh M.A."/>
            <person name="Rehmeyer C.J."/>
            <person name="Roe B.A."/>
            <person name="Shenoy N."/>
            <person name="Stanke M."/>
            <person name="Ter-Hovhannisyan V."/>
            <person name="Tunlid A."/>
            <person name="Velagapudi R."/>
            <person name="Vision T.J."/>
            <person name="Zeng Q."/>
            <person name="Zolan M.E."/>
            <person name="Pukkila P.J."/>
        </authorList>
    </citation>
    <scope>NUCLEOTIDE SEQUENCE [LARGE SCALE GENOMIC DNA]</scope>
    <source>
        <strain evidence="2">Okayama-7 / 130 / ATCC MYA-4618 / FGSC 9003</strain>
    </source>
</reference>
<evidence type="ECO:0000313" key="1">
    <source>
        <dbReference type="EMBL" id="EAU81119.2"/>
    </source>
</evidence>
<name>A8PE23_COPC7</name>
<gene>
    <name evidence="1" type="ORF">CC1G_09761</name>
</gene>
<dbReference type="EMBL" id="AACS02000007">
    <property type="protein sequence ID" value="EAU81119.2"/>
    <property type="molecule type" value="Genomic_DNA"/>
</dbReference>
<proteinExistence type="predicted"/>
<dbReference type="VEuPathDB" id="FungiDB:CC1G_09761"/>
<protein>
    <recommendedName>
        <fullName evidence="3">F-box domain-containing protein</fullName>
    </recommendedName>
</protein>
<evidence type="ECO:0008006" key="3">
    <source>
        <dbReference type="Google" id="ProtNLM"/>
    </source>
</evidence>
<dbReference type="GeneID" id="6017362"/>
<accession>A8PE23</accession>
<dbReference type="KEGG" id="cci:CC1G_09761"/>
<dbReference type="HOGENOM" id="CLU_436140_0_0_1"/>